<gene>
    <name evidence="1" type="primary">Acey_s0255.g332</name>
    <name evidence="1" type="ORF">Y032_0255g332</name>
</gene>
<proteinExistence type="predicted"/>
<sequence length="84" mass="9730">MVNRCCTAEYETALRHLLDAADQMGAAPFENCRRHVSLCLYVPLIAVSEHSCTHIYILFIYYRSKIRANVINITLWRENETAIL</sequence>
<accession>A0A016SB98</accession>
<name>A0A016SB98_9BILA</name>
<organism evidence="1 2">
    <name type="scientific">Ancylostoma ceylanicum</name>
    <dbReference type="NCBI Taxonomy" id="53326"/>
    <lineage>
        <taxon>Eukaryota</taxon>
        <taxon>Metazoa</taxon>
        <taxon>Ecdysozoa</taxon>
        <taxon>Nematoda</taxon>
        <taxon>Chromadorea</taxon>
        <taxon>Rhabditida</taxon>
        <taxon>Rhabditina</taxon>
        <taxon>Rhabditomorpha</taxon>
        <taxon>Strongyloidea</taxon>
        <taxon>Ancylostomatidae</taxon>
        <taxon>Ancylostomatinae</taxon>
        <taxon>Ancylostoma</taxon>
    </lineage>
</organism>
<dbReference type="EMBL" id="JARK01001591">
    <property type="protein sequence ID" value="EYB87925.1"/>
    <property type="molecule type" value="Genomic_DNA"/>
</dbReference>
<reference evidence="2" key="1">
    <citation type="journal article" date="2015" name="Nat. Genet.">
        <title>The genome and transcriptome of the zoonotic hookworm Ancylostoma ceylanicum identify infection-specific gene families.</title>
        <authorList>
            <person name="Schwarz E.M."/>
            <person name="Hu Y."/>
            <person name="Antoshechkin I."/>
            <person name="Miller M.M."/>
            <person name="Sternberg P.W."/>
            <person name="Aroian R.V."/>
        </authorList>
    </citation>
    <scope>NUCLEOTIDE SEQUENCE</scope>
    <source>
        <strain evidence="2">HY135</strain>
    </source>
</reference>
<keyword evidence="2" id="KW-1185">Reference proteome</keyword>
<protein>
    <submittedName>
        <fullName evidence="1">Uncharacterized protein</fullName>
    </submittedName>
</protein>
<dbReference type="AlphaFoldDB" id="A0A016SB98"/>
<evidence type="ECO:0000313" key="1">
    <source>
        <dbReference type="EMBL" id="EYB87925.1"/>
    </source>
</evidence>
<dbReference type="Proteomes" id="UP000024635">
    <property type="component" value="Unassembled WGS sequence"/>
</dbReference>
<evidence type="ECO:0000313" key="2">
    <source>
        <dbReference type="Proteomes" id="UP000024635"/>
    </source>
</evidence>
<comment type="caution">
    <text evidence="1">The sequence shown here is derived from an EMBL/GenBank/DDBJ whole genome shotgun (WGS) entry which is preliminary data.</text>
</comment>